<feature type="domain" description="TniQ" evidence="2">
    <location>
        <begin position="24"/>
        <end position="162"/>
    </location>
</feature>
<proteinExistence type="predicted"/>
<reference evidence="3 4" key="1">
    <citation type="submission" date="2020-07" db="EMBL/GenBank/DDBJ databases">
        <title>Bradyrhizobium diversity isolated from nodules of indigenous legumes of Western Australia.</title>
        <authorList>
            <person name="Klepa M.S."/>
        </authorList>
    </citation>
    <scope>NUCLEOTIDE SEQUENCE [LARGE SCALE GENOMIC DNA]</scope>
    <source>
        <strain evidence="3 4">CNPSo 4019</strain>
    </source>
</reference>
<keyword evidence="4" id="KW-1185">Reference proteome</keyword>
<evidence type="ECO:0000313" key="4">
    <source>
        <dbReference type="Proteomes" id="UP001194539"/>
    </source>
</evidence>
<dbReference type="RefSeq" id="WP_197964752.1">
    <property type="nucleotide sequence ID" value="NZ_JACEGD010000002.1"/>
</dbReference>
<accession>A0ABS0NVG0</accession>
<dbReference type="InterPro" id="IPR009057">
    <property type="entry name" value="Homeodomain-like_sf"/>
</dbReference>
<organism evidence="3 4">
    <name type="scientific">Bradyrhizobium diversitatis</name>
    <dbReference type="NCBI Taxonomy" id="2755406"/>
    <lineage>
        <taxon>Bacteria</taxon>
        <taxon>Pseudomonadati</taxon>
        <taxon>Pseudomonadota</taxon>
        <taxon>Alphaproteobacteria</taxon>
        <taxon>Hyphomicrobiales</taxon>
        <taxon>Nitrobacteraceae</taxon>
        <taxon>Bradyrhizobium</taxon>
    </lineage>
</organism>
<protein>
    <submittedName>
        <fullName evidence="3">TniQ family protein</fullName>
    </submittedName>
</protein>
<sequence length="515" mass="56776">MLRSDLFEVSPAPAPSGGRIGLPGHVVPVEGEALVSWAEGLSTVLSMTPRVLCRDAFGIDIGQDPEWWRRPAPLVLKRIESRTGLDRGRLVEMTLGDWALTSDDEEADRFAARRWTVCKVGKTLPGRIDVCALCLAQAPRPYIPLIWTLGWTAACPRHGVALSGRCQSCGKALRLRGLNGSEPIDLHCGRCAAPLTNVESLPAHSAVLDLQATLVAGKRNGTTILPGIGALNWPTTVALADVLLAMVWMRRTKKQRDYLVPRRRDRLFASIGRDFGMTRREWEGVSWTTNYGGLLLLAWLLSDLEVRLPRAIATLCAPRLEGLLTPFTGFDDAMKDHLRSILAMVGAKSPEGRRAWKPWLDSLIAADLREQSMRERYKHRRQRLRALAELKDGASVEIVATLVGVDTKSVYRWLHRGAAGGLEAALDRPTRKPALTSAQAEAMGQWIAGDRLRQNRQAVAERANVAFGIQLNLDVASKLLSKHGRAKRGRRRRLWGPMHGPRQRAGSTHDPAPGS</sequence>
<dbReference type="Pfam" id="PF13551">
    <property type="entry name" value="HTH_29"/>
    <property type="match status" value="1"/>
</dbReference>
<evidence type="ECO:0000256" key="1">
    <source>
        <dbReference type="SAM" id="MobiDB-lite"/>
    </source>
</evidence>
<gene>
    <name evidence="3" type="ORF">H1B27_01660</name>
</gene>
<evidence type="ECO:0000259" key="2">
    <source>
        <dbReference type="Pfam" id="PF06527"/>
    </source>
</evidence>
<name>A0ABS0NVG0_9BRAD</name>
<comment type="caution">
    <text evidence="3">The sequence shown here is derived from an EMBL/GenBank/DDBJ whole genome shotgun (WGS) entry which is preliminary data.</text>
</comment>
<evidence type="ECO:0000313" key="3">
    <source>
        <dbReference type="EMBL" id="MBH5384986.1"/>
    </source>
</evidence>
<dbReference type="InterPro" id="IPR009492">
    <property type="entry name" value="TniQ"/>
</dbReference>
<feature type="region of interest" description="Disordered" evidence="1">
    <location>
        <begin position="482"/>
        <end position="515"/>
    </location>
</feature>
<feature type="compositionally biased region" description="Basic residues" evidence="1">
    <location>
        <begin position="482"/>
        <end position="494"/>
    </location>
</feature>
<dbReference type="SUPFAM" id="SSF46689">
    <property type="entry name" value="Homeodomain-like"/>
    <property type="match status" value="1"/>
</dbReference>
<dbReference type="Proteomes" id="UP001194539">
    <property type="component" value="Unassembled WGS sequence"/>
</dbReference>
<dbReference type="EMBL" id="JACEGD010000002">
    <property type="protein sequence ID" value="MBH5384986.1"/>
    <property type="molecule type" value="Genomic_DNA"/>
</dbReference>
<dbReference type="Pfam" id="PF06527">
    <property type="entry name" value="TniQ"/>
    <property type="match status" value="1"/>
</dbReference>